<reference evidence="2 3" key="1">
    <citation type="submission" date="2019-03" db="EMBL/GenBank/DDBJ databases">
        <title>Diversity of the mouse oral microbiome.</title>
        <authorList>
            <person name="Joseph S."/>
            <person name="Aduse-Opoku J."/>
            <person name="Curtis M."/>
            <person name="Wade W."/>
            <person name="Hashim A."/>
        </authorList>
    </citation>
    <scope>NUCLEOTIDE SEQUENCE [LARGE SCALE GENOMIC DNA]</scope>
    <source>
        <strain evidence="2 3">P11</strain>
    </source>
</reference>
<dbReference type="RefSeq" id="WP_135106179.1">
    <property type="nucleotide sequence ID" value="NZ_JADGKW010000004.1"/>
</dbReference>
<sequence>MAKKENEYEIDEDFLLASIGERKEGKAPPKKEEEITENIEEAVKPKENSSKRNKRSNSSTDDYEATFLCRNEIRLRQGAYISRSVYQTIMRIVKQIAGDDVSVGGYIDNVLKHHLEKYKDEINTLYKQDRTDLID</sequence>
<dbReference type="InterPro" id="IPR021823">
    <property type="entry name" value="DUF3408"/>
</dbReference>
<dbReference type="Pfam" id="PF11888">
    <property type="entry name" value="DUF3408"/>
    <property type="match status" value="1"/>
</dbReference>
<feature type="compositionally biased region" description="Basic and acidic residues" evidence="1">
    <location>
        <begin position="20"/>
        <end position="33"/>
    </location>
</feature>
<accession>A0A4Y9IK33</accession>
<dbReference type="Proteomes" id="UP000298285">
    <property type="component" value="Unassembled WGS sequence"/>
</dbReference>
<dbReference type="OrthoDB" id="1028577at2"/>
<proteinExistence type="predicted"/>
<name>A0A4Y9IK33_9BACT</name>
<organism evidence="2 3">
    <name type="scientific">Dysgonomonas mossii</name>
    <dbReference type="NCBI Taxonomy" id="163665"/>
    <lineage>
        <taxon>Bacteria</taxon>
        <taxon>Pseudomonadati</taxon>
        <taxon>Bacteroidota</taxon>
        <taxon>Bacteroidia</taxon>
        <taxon>Bacteroidales</taxon>
        <taxon>Dysgonomonadaceae</taxon>
        <taxon>Dysgonomonas</taxon>
    </lineage>
</organism>
<comment type="caution">
    <text evidence="2">The sequence shown here is derived from an EMBL/GenBank/DDBJ whole genome shotgun (WGS) entry which is preliminary data.</text>
</comment>
<protein>
    <submittedName>
        <fullName evidence="2">DUF3408 domain-containing protein</fullName>
    </submittedName>
</protein>
<feature type="region of interest" description="Disordered" evidence="1">
    <location>
        <begin position="19"/>
        <end position="61"/>
    </location>
</feature>
<dbReference type="AlphaFoldDB" id="A0A4Y9IK33"/>
<feature type="compositionally biased region" description="Basic and acidic residues" evidence="1">
    <location>
        <begin position="41"/>
        <end position="50"/>
    </location>
</feature>
<gene>
    <name evidence="2" type="ORF">E4T88_13220</name>
</gene>
<evidence type="ECO:0000313" key="2">
    <source>
        <dbReference type="EMBL" id="TFU88823.1"/>
    </source>
</evidence>
<evidence type="ECO:0000313" key="3">
    <source>
        <dbReference type="Proteomes" id="UP000298285"/>
    </source>
</evidence>
<dbReference type="EMBL" id="SPPK01000004">
    <property type="protein sequence ID" value="TFU88823.1"/>
    <property type="molecule type" value="Genomic_DNA"/>
</dbReference>
<evidence type="ECO:0000256" key="1">
    <source>
        <dbReference type="SAM" id="MobiDB-lite"/>
    </source>
</evidence>